<reference evidence="1 2" key="1">
    <citation type="submission" date="2017-12" db="EMBL/GenBank/DDBJ databases">
        <title>Comparative genomics of Botrytis spp.</title>
        <authorList>
            <person name="Valero-Jimenez C.A."/>
            <person name="Tapia P."/>
            <person name="Veloso J."/>
            <person name="Silva-Moreno E."/>
            <person name="Staats M."/>
            <person name="Valdes J.H."/>
            <person name="Van Kan J.A.L."/>
        </authorList>
    </citation>
    <scope>NUCLEOTIDE SEQUENCE [LARGE SCALE GENOMIC DNA]</scope>
    <source>
        <strain evidence="1 2">MUCL435</strain>
    </source>
</reference>
<dbReference type="AlphaFoldDB" id="A0A4S8RBI4"/>
<keyword evidence="2" id="KW-1185">Reference proteome</keyword>
<evidence type="ECO:0000313" key="1">
    <source>
        <dbReference type="EMBL" id="THV55428.1"/>
    </source>
</evidence>
<sequence>MPDSRYCQIRSSYFHHTITNEPSQNHKLGDCKECMAEVEVEVSSLEDTMVHIKEVPTGE</sequence>
<name>A0A4S8RBI4_9HELO</name>
<evidence type="ECO:0000313" key="2">
    <source>
        <dbReference type="Proteomes" id="UP000308671"/>
    </source>
</evidence>
<dbReference type="EMBL" id="PQXL01000008">
    <property type="protein sequence ID" value="THV55428.1"/>
    <property type="molecule type" value="Genomic_DNA"/>
</dbReference>
<gene>
    <name evidence="1" type="ORF">BGAL_0008g00110</name>
</gene>
<accession>A0A4S8RBI4</accession>
<organism evidence="1 2">
    <name type="scientific">Botrytis galanthina</name>
    <dbReference type="NCBI Taxonomy" id="278940"/>
    <lineage>
        <taxon>Eukaryota</taxon>
        <taxon>Fungi</taxon>
        <taxon>Dikarya</taxon>
        <taxon>Ascomycota</taxon>
        <taxon>Pezizomycotina</taxon>
        <taxon>Leotiomycetes</taxon>
        <taxon>Helotiales</taxon>
        <taxon>Sclerotiniaceae</taxon>
        <taxon>Botrytis</taxon>
    </lineage>
</organism>
<dbReference type="Proteomes" id="UP000308671">
    <property type="component" value="Unassembled WGS sequence"/>
</dbReference>
<proteinExistence type="predicted"/>
<protein>
    <submittedName>
        <fullName evidence="1">Uncharacterized protein</fullName>
    </submittedName>
</protein>
<comment type="caution">
    <text evidence="1">The sequence shown here is derived from an EMBL/GenBank/DDBJ whole genome shotgun (WGS) entry which is preliminary data.</text>
</comment>